<dbReference type="OrthoDB" id="2664130at2"/>
<dbReference type="SUPFAM" id="SSF50475">
    <property type="entry name" value="FMN-binding split barrel"/>
    <property type="match status" value="1"/>
</dbReference>
<proteinExistence type="predicted"/>
<dbReference type="Gene3D" id="2.30.110.10">
    <property type="entry name" value="Electron Transport, Fmn-binding Protein, Chain A"/>
    <property type="match status" value="1"/>
</dbReference>
<accession>A0A0X3XA16</accession>
<protein>
    <submittedName>
        <fullName evidence="1">Phosphate oxidase</fullName>
    </submittedName>
</protein>
<dbReference type="GeneID" id="97428721"/>
<dbReference type="Proteomes" id="UP000053413">
    <property type="component" value="Unassembled WGS sequence"/>
</dbReference>
<gene>
    <name evidence="1" type="ORF">ADL28_05665</name>
</gene>
<dbReference type="EMBL" id="LLZJ01000040">
    <property type="protein sequence ID" value="KUL65840.1"/>
    <property type="molecule type" value="Genomic_DNA"/>
</dbReference>
<evidence type="ECO:0000313" key="1">
    <source>
        <dbReference type="EMBL" id="KUL65840.1"/>
    </source>
</evidence>
<sequence>MKLTRDDDGTFPGLDKAPFDVDAFLARPLVARLATEGPRVRPVWFLWEDHAFWVLTGPWARLEERLDRAPVFELVVDSCDLATGTVHQVIARGHGRVVDFDTDRGRRKLTRYLGEREELWDARFSLRDDPSARGTRWALLVPDTLWIADLSFHPPREARTDRP</sequence>
<organism evidence="1 2">
    <name type="scientific">Streptomyces violaceusniger</name>
    <dbReference type="NCBI Taxonomy" id="68280"/>
    <lineage>
        <taxon>Bacteria</taxon>
        <taxon>Bacillati</taxon>
        <taxon>Actinomycetota</taxon>
        <taxon>Actinomycetes</taxon>
        <taxon>Kitasatosporales</taxon>
        <taxon>Streptomycetaceae</taxon>
        <taxon>Streptomyces</taxon>
        <taxon>Streptomyces violaceusniger group</taxon>
    </lineage>
</organism>
<dbReference type="RefSeq" id="WP_059142607.1">
    <property type="nucleotide sequence ID" value="NZ_LLZJ01000040.1"/>
</dbReference>
<name>A0A0X3XA16_STRVO</name>
<comment type="caution">
    <text evidence="1">The sequence shown here is derived from an EMBL/GenBank/DDBJ whole genome shotgun (WGS) entry which is preliminary data.</text>
</comment>
<evidence type="ECO:0000313" key="2">
    <source>
        <dbReference type="Proteomes" id="UP000053413"/>
    </source>
</evidence>
<dbReference type="InterPro" id="IPR012349">
    <property type="entry name" value="Split_barrel_FMN-bd"/>
</dbReference>
<dbReference type="AlphaFoldDB" id="A0A0X3XA16"/>
<reference evidence="2" key="1">
    <citation type="submission" date="2015-10" db="EMBL/GenBank/DDBJ databases">
        <authorList>
            <person name="Ju K.-S."/>
            <person name="Doroghazi J.R."/>
            <person name="Metcalf W.W."/>
        </authorList>
    </citation>
    <scope>NUCLEOTIDE SEQUENCE [LARGE SCALE GENOMIC DNA]</scope>
    <source>
        <strain evidence="2">NRRL F-8817</strain>
    </source>
</reference>